<keyword evidence="3" id="KW-1185">Reference proteome</keyword>
<reference evidence="3" key="1">
    <citation type="submission" date="2017-01" db="EMBL/GenBank/DDBJ databases">
        <authorList>
            <person name="Varghese N."/>
            <person name="Submissions S."/>
        </authorList>
    </citation>
    <scope>NUCLEOTIDE SEQUENCE [LARGE SCALE GENOMIC DNA]</scope>
    <source>
        <strain evidence="3">DSM 46698</strain>
    </source>
</reference>
<feature type="chain" id="PRO_5012116915" description="SdiA-regulated" evidence="1">
    <location>
        <begin position="24"/>
        <end position="320"/>
    </location>
</feature>
<dbReference type="Proteomes" id="UP000186026">
    <property type="component" value="Unassembled WGS sequence"/>
</dbReference>
<evidence type="ECO:0000313" key="2">
    <source>
        <dbReference type="EMBL" id="SIS73675.1"/>
    </source>
</evidence>
<dbReference type="OrthoDB" id="9798438at2"/>
<accession>A0A1N7LIL0</accession>
<gene>
    <name evidence="2" type="ORF">SAMN05421761_103365</name>
</gene>
<dbReference type="EMBL" id="FTOP01000003">
    <property type="protein sequence ID" value="SIS73675.1"/>
    <property type="molecule type" value="Genomic_DNA"/>
</dbReference>
<organism evidence="2 3">
    <name type="scientific">Belliella pelovolcani</name>
    <dbReference type="NCBI Taxonomy" id="529505"/>
    <lineage>
        <taxon>Bacteria</taxon>
        <taxon>Pseudomonadati</taxon>
        <taxon>Bacteroidota</taxon>
        <taxon>Cytophagia</taxon>
        <taxon>Cytophagales</taxon>
        <taxon>Cyclobacteriaceae</taxon>
        <taxon>Belliella</taxon>
    </lineage>
</organism>
<name>A0A1N7LIL0_9BACT</name>
<sequence>MNRLPWYTFFALCCSFSSCLTEADPQQDNYWSTHVPFRVSYNTFSMPVTEKWIPLPENLGAVPLSEASGLAYSYQNPGKIWTHQDSGNTNILFLLDSETAEIVAKYRIEGTVNIDWEDIEVSFGPEENITYLYISDTGDNNLRRNQYTVYRIKEPVFEEAHRGQTITLSNLELDQIDFDYPDGSHDAEGLMVDPETLDIFLTTKRSTFSKLYVLPYPQENGVRNEAVFAGEFGFRDSSAATTNLQGDKVLIKNRQEIFFWERQMGETMVEMLARTPLRAPYIGEPQGEAICLDPNNNYFTLSEELNSSTPPNLYKYLLSN</sequence>
<dbReference type="PROSITE" id="PS51257">
    <property type="entry name" value="PROKAR_LIPOPROTEIN"/>
    <property type="match status" value="1"/>
</dbReference>
<protein>
    <recommendedName>
        <fullName evidence="4">SdiA-regulated</fullName>
    </recommendedName>
</protein>
<dbReference type="RefSeq" id="WP_139325498.1">
    <property type="nucleotide sequence ID" value="NZ_FTOP01000003.1"/>
</dbReference>
<dbReference type="STRING" id="529505.SAMN05421761_103365"/>
<evidence type="ECO:0008006" key="4">
    <source>
        <dbReference type="Google" id="ProtNLM"/>
    </source>
</evidence>
<proteinExistence type="predicted"/>
<keyword evidence="1" id="KW-0732">Signal</keyword>
<evidence type="ECO:0000256" key="1">
    <source>
        <dbReference type="SAM" id="SignalP"/>
    </source>
</evidence>
<feature type="signal peptide" evidence="1">
    <location>
        <begin position="1"/>
        <end position="23"/>
    </location>
</feature>
<evidence type="ECO:0000313" key="3">
    <source>
        <dbReference type="Proteomes" id="UP000186026"/>
    </source>
</evidence>
<dbReference type="AlphaFoldDB" id="A0A1N7LIL0"/>